<protein>
    <submittedName>
        <fullName evidence="1">Uncharacterized protein</fullName>
    </submittedName>
</protein>
<dbReference type="AlphaFoldDB" id="A0A837B5B3"/>
<evidence type="ECO:0000313" key="1">
    <source>
        <dbReference type="EMBL" id="KFA02020.1"/>
    </source>
</evidence>
<proteinExistence type="predicted"/>
<comment type="caution">
    <text evidence="1">The sequence shown here is derived from an EMBL/GenBank/DDBJ whole genome shotgun (WGS) entry which is preliminary data.</text>
</comment>
<sequence>MDRRTFLTLSGIGAAGLLLPHTRLIAADQLLTPADAARNRRLADSALTTAKAAAASYCNVRVGRY</sequence>
<organism evidence="1">
    <name type="scientific">Xanthomonas vasicola pv. vasculorum NCPPB 890</name>
    <dbReference type="NCBI Taxonomy" id="1184265"/>
    <lineage>
        <taxon>Bacteria</taxon>
        <taxon>Pseudomonadati</taxon>
        <taxon>Pseudomonadota</taxon>
        <taxon>Gammaproteobacteria</taxon>
        <taxon>Lysobacterales</taxon>
        <taxon>Lysobacteraceae</taxon>
        <taxon>Xanthomonas</taxon>
    </lineage>
</organism>
<reference evidence="1" key="1">
    <citation type="submission" date="2012-05" db="EMBL/GenBank/DDBJ databases">
        <authorList>
            <person name="Studholme D.J."/>
            <person name="Wasukira A."/>
            <person name="Grant M."/>
        </authorList>
    </citation>
    <scope>NUCLEOTIDE SEQUENCE [LARGE SCALE GENOMIC DNA]</scope>
    <source>
        <strain evidence="1">NCPPB 890</strain>
    </source>
</reference>
<name>A0A837B5B3_XANVA</name>
<dbReference type="EMBL" id="AKBN01000683">
    <property type="protein sequence ID" value="KFA02020.1"/>
    <property type="molecule type" value="Genomic_DNA"/>
</dbReference>
<accession>A0A837B5B3</accession>
<gene>
    <name evidence="1" type="ORF">A11K_0112150</name>
</gene>